<name>A0A8J5X970_DIALT</name>
<reference evidence="1" key="1">
    <citation type="submission" date="2021-05" db="EMBL/GenBank/DDBJ databases">
        <title>The genome of the haptophyte Pavlova lutheri (Diacronema luteri, Pavlovales) - a model for lipid biosynthesis in eukaryotic algae.</title>
        <authorList>
            <person name="Hulatt C.J."/>
            <person name="Posewitz M.C."/>
        </authorList>
    </citation>
    <scope>NUCLEOTIDE SEQUENCE</scope>
    <source>
        <strain evidence="1">NIVA-4/92</strain>
    </source>
</reference>
<organism evidence="1 2">
    <name type="scientific">Diacronema lutheri</name>
    <name type="common">Unicellular marine alga</name>
    <name type="synonym">Monochrysis lutheri</name>
    <dbReference type="NCBI Taxonomy" id="2081491"/>
    <lineage>
        <taxon>Eukaryota</taxon>
        <taxon>Haptista</taxon>
        <taxon>Haptophyta</taxon>
        <taxon>Pavlovophyceae</taxon>
        <taxon>Pavlovales</taxon>
        <taxon>Pavlovaceae</taxon>
        <taxon>Diacronema</taxon>
    </lineage>
</organism>
<accession>A0A8J5X970</accession>
<evidence type="ECO:0000313" key="2">
    <source>
        <dbReference type="Proteomes" id="UP000751190"/>
    </source>
</evidence>
<comment type="caution">
    <text evidence="1">The sequence shown here is derived from an EMBL/GenBank/DDBJ whole genome shotgun (WGS) entry which is preliminary data.</text>
</comment>
<protein>
    <submittedName>
        <fullName evidence="1">Uncharacterized protein</fullName>
    </submittedName>
</protein>
<dbReference type="AlphaFoldDB" id="A0A8J5X970"/>
<dbReference type="Proteomes" id="UP000751190">
    <property type="component" value="Unassembled WGS sequence"/>
</dbReference>
<keyword evidence="2" id="KW-1185">Reference proteome</keyword>
<gene>
    <name evidence="1" type="ORF">KFE25_000204</name>
</gene>
<sequence length="141" mass="14568">MDELTACLAADPDNQAMLAQLLTAYQAEERREAIAAADEELSSATAAYIAAIGARDCARIFEAVKRMKAAKAAKVTLEPSVDVTAPQSSCATVLTAGTSPSAGVDTPFSFNLPCAEADPAYERAEAPRSTMACLLHCGGVG</sequence>
<evidence type="ECO:0000313" key="1">
    <source>
        <dbReference type="EMBL" id="KAG8464036.1"/>
    </source>
</evidence>
<proteinExistence type="predicted"/>
<dbReference type="EMBL" id="JAGTXO010000014">
    <property type="protein sequence ID" value="KAG8464036.1"/>
    <property type="molecule type" value="Genomic_DNA"/>
</dbReference>